<evidence type="ECO:0000256" key="6">
    <source>
        <dbReference type="ARBA" id="ARBA00031792"/>
    </source>
</evidence>
<evidence type="ECO:0000256" key="8">
    <source>
        <dbReference type="ARBA" id="ARBA00048434"/>
    </source>
</evidence>
<dbReference type="CDD" id="cd18089">
    <property type="entry name" value="SPOUT_Trm10-like"/>
    <property type="match status" value="1"/>
</dbReference>
<dbReference type="GO" id="GO:0005634">
    <property type="term" value="C:nucleus"/>
    <property type="evidence" value="ECO:0007669"/>
    <property type="project" value="TreeGrafter"/>
</dbReference>
<sequence>MRVVIDESFDNLMLDKEIKSMVSQIAHCYSYNRQSFHPVKLYCTSFGDKTKAEFDRKMSDYQRWRRNEIIFEPQSYEEVFANEKENLVYLTADSPNTIDTFDESKIYIIGGIVDKNRYKNLTLEKAKKQNITTARLPINKYIKMSSRKVLTVNHMFKIILNYLDTNDWEKSLLDILPARKFNQDKNSTSEDENLKNKDNENVDNNTIEESISVVSTEEISTTTENNNESDTKES</sequence>
<dbReference type="OrthoDB" id="278300at2759"/>
<comment type="catalytic activity">
    <reaction evidence="8">
        <text>guanosine(9) in tRNA + S-adenosyl-L-methionine = N(1)-methylguanosine(9) in tRNA + S-adenosyl-L-homocysteine + H(+)</text>
        <dbReference type="Rhea" id="RHEA:43156"/>
        <dbReference type="Rhea" id="RHEA-COMP:10367"/>
        <dbReference type="Rhea" id="RHEA-COMP:10368"/>
        <dbReference type="ChEBI" id="CHEBI:15378"/>
        <dbReference type="ChEBI" id="CHEBI:57856"/>
        <dbReference type="ChEBI" id="CHEBI:59789"/>
        <dbReference type="ChEBI" id="CHEBI:73542"/>
        <dbReference type="ChEBI" id="CHEBI:74269"/>
        <dbReference type="EC" id="2.1.1.221"/>
    </reaction>
</comment>
<protein>
    <recommendedName>
        <fullName evidence="2">tRNA (guanine(9)-N1)-methyltransferase</fullName>
        <ecNumber evidence="1">2.1.1.221</ecNumber>
    </recommendedName>
    <alternativeName>
        <fullName evidence="7">tRNA methyltransferase 10</fullName>
    </alternativeName>
    <alternativeName>
        <fullName evidence="6">tRNA(m1G9)-methyltransferase</fullName>
    </alternativeName>
</protein>
<feature type="compositionally biased region" description="Low complexity" evidence="9">
    <location>
        <begin position="202"/>
        <end position="228"/>
    </location>
</feature>
<organism evidence="11 12">
    <name type="scientific">Piromyces finnis</name>
    <dbReference type="NCBI Taxonomy" id="1754191"/>
    <lineage>
        <taxon>Eukaryota</taxon>
        <taxon>Fungi</taxon>
        <taxon>Fungi incertae sedis</taxon>
        <taxon>Chytridiomycota</taxon>
        <taxon>Chytridiomycota incertae sedis</taxon>
        <taxon>Neocallimastigomycetes</taxon>
        <taxon>Neocallimastigales</taxon>
        <taxon>Neocallimastigaceae</taxon>
        <taxon>Piromyces</taxon>
    </lineage>
</organism>
<evidence type="ECO:0000256" key="1">
    <source>
        <dbReference type="ARBA" id="ARBA00012797"/>
    </source>
</evidence>
<evidence type="ECO:0000313" key="12">
    <source>
        <dbReference type="Proteomes" id="UP000193719"/>
    </source>
</evidence>
<dbReference type="GO" id="GO:0002939">
    <property type="term" value="P:tRNA N1-guanine methylation"/>
    <property type="evidence" value="ECO:0007669"/>
    <property type="project" value="EnsemblFungi"/>
</dbReference>
<dbReference type="PANTHER" id="PTHR13563">
    <property type="entry name" value="TRNA (GUANINE-9-) METHYLTRANSFERASE"/>
    <property type="match status" value="1"/>
</dbReference>
<feature type="region of interest" description="Disordered" evidence="9">
    <location>
        <begin position="183"/>
        <end position="234"/>
    </location>
</feature>
<feature type="domain" description="SAM-dependent MTase TRM10-type" evidence="10">
    <location>
        <begin position="1"/>
        <end position="183"/>
    </location>
</feature>
<accession>A0A1Y1V317</accession>
<dbReference type="EMBL" id="MCFH01000041">
    <property type="protein sequence ID" value="ORX45208.1"/>
    <property type="molecule type" value="Genomic_DNA"/>
</dbReference>
<evidence type="ECO:0000256" key="4">
    <source>
        <dbReference type="ARBA" id="ARBA00022679"/>
    </source>
</evidence>
<dbReference type="PROSITE" id="PS51675">
    <property type="entry name" value="SAM_MT_TRM10"/>
    <property type="match status" value="1"/>
</dbReference>
<dbReference type="InterPro" id="IPR028564">
    <property type="entry name" value="MT_TRM10-typ"/>
</dbReference>
<dbReference type="InterPro" id="IPR038459">
    <property type="entry name" value="MT_TRM10-typ_sf"/>
</dbReference>
<gene>
    <name evidence="11" type="ORF">BCR36DRAFT_300101</name>
</gene>
<keyword evidence="5" id="KW-0949">S-adenosyl-L-methionine</keyword>
<dbReference type="GO" id="GO:0000049">
    <property type="term" value="F:tRNA binding"/>
    <property type="evidence" value="ECO:0007669"/>
    <property type="project" value="TreeGrafter"/>
</dbReference>
<dbReference type="AlphaFoldDB" id="A0A1Y1V317"/>
<dbReference type="PANTHER" id="PTHR13563:SF13">
    <property type="entry name" value="TRNA METHYLTRANSFERASE 10 HOMOLOG A"/>
    <property type="match status" value="1"/>
</dbReference>
<evidence type="ECO:0000256" key="9">
    <source>
        <dbReference type="SAM" id="MobiDB-lite"/>
    </source>
</evidence>
<dbReference type="FunFam" id="3.40.1280.30:FF:000001">
    <property type="entry name" value="tRNA methyltransferase 10 homolog A"/>
    <property type="match status" value="1"/>
</dbReference>
<evidence type="ECO:0000256" key="3">
    <source>
        <dbReference type="ARBA" id="ARBA00022603"/>
    </source>
</evidence>
<dbReference type="Gene3D" id="3.40.1280.30">
    <property type="match status" value="1"/>
</dbReference>
<evidence type="ECO:0000313" key="11">
    <source>
        <dbReference type="EMBL" id="ORX45208.1"/>
    </source>
</evidence>
<keyword evidence="3" id="KW-0489">Methyltransferase</keyword>
<reference evidence="11 12" key="2">
    <citation type="submission" date="2016-08" db="EMBL/GenBank/DDBJ databases">
        <title>Pervasive Adenine N6-methylation of Active Genes in Fungi.</title>
        <authorList>
            <consortium name="DOE Joint Genome Institute"/>
            <person name="Mondo S.J."/>
            <person name="Dannebaum R.O."/>
            <person name="Kuo R.C."/>
            <person name="Labutti K."/>
            <person name="Haridas S."/>
            <person name="Kuo A."/>
            <person name="Salamov A."/>
            <person name="Ahrendt S.R."/>
            <person name="Lipzen A."/>
            <person name="Sullivan W."/>
            <person name="Andreopoulos W.B."/>
            <person name="Clum A."/>
            <person name="Lindquist E."/>
            <person name="Daum C."/>
            <person name="Ramamoorthy G.K."/>
            <person name="Gryganskyi A."/>
            <person name="Culley D."/>
            <person name="Magnuson J.K."/>
            <person name="James T.Y."/>
            <person name="O'Malley M.A."/>
            <person name="Stajich J.E."/>
            <person name="Spatafora J.W."/>
            <person name="Visel A."/>
            <person name="Grigoriev I.V."/>
        </authorList>
    </citation>
    <scope>NUCLEOTIDE SEQUENCE [LARGE SCALE GENOMIC DNA]</scope>
    <source>
        <strain evidence="12">finn</strain>
    </source>
</reference>
<evidence type="ECO:0000256" key="5">
    <source>
        <dbReference type="ARBA" id="ARBA00022691"/>
    </source>
</evidence>
<dbReference type="GO" id="GO:0052905">
    <property type="term" value="F:tRNA (guanosine(9)-N1)-methyltransferase activity"/>
    <property type="evidence" value="ECO:0007669"/>
    <property type="project" value="UniProtKB-EC"/>
</dbReference>
<dbReference type="InterPro" id="IPR007356">
    <property type="entry name" value="tRNA_m1G_MeTrfase_euk"/>
</dbReference>
<evidence type="ECO:0000256" key="2">
    <source>
        <dbReference type="ARBA" id="ARBA00020451"/>
    </source>
</evidence>
<name>A0A1Y1V317_9FUNG</name>
<keyword evidence="12" id="KW-1185">Reference proteome</keyword>
<dbReference type="EC" id="2.1.1.221" evidence="1"/>
<evidence type="ECO:0000259" key="10">
    <source>
        <dbReference type="PROSITE" id="PS51675"/>
    </source>
</evidence>
<dbReference type="Proteomes" id="UP000193719">
    <property type="component" value="Unassembled WGS sequence"/>
</dbReference>
<reference evidence="11 12" key="1">
    <citation type="submission" date="2016-08" db="EMBL/GenBank/DDBJ databases">
        <title>Genomes of anaerobic fungi encode conserved fungal cellulosomes for biomass hydrolysis.</title>
        <authorList>
            <consortium name="DOE Joint Genome Institute"/>
            <person name="Haitjema C.H."/>
            <person name="Gilmore S.P."/>
            <person name="Henske J.K."/>
            <person name="Solomon K.V."/>
            <person name="De Groot R."/>
            <person name="Kuo A."/>
            <person name="Mondo S.J."/>
            <person name="Salamov A.A."/>
            <person name="Labutti K."/>
            <person name="Zhao Z."/>
            <person name="Chiniquy J."/>
            <person name="Barry K."/>
            <person name="Brewer H.M."/>
            <person name="Purvine S.O."/>
            <person name="Wright A.T."/>
            <person name="Boxma B."/>
            <person name="Van Alen T."/>
            <person name="Hackstein J.H."/>
            <person name="Baker S.E."/>
            <person name="Grigoriev I.V."/>
            <person name="O'Malley M.A."/>
        </authorList>
    </citation>
    <scope>NUCLEOTIDE SEQUENCE [LARGE SCALE GENOMIC DNA]</scope>
    <source>
        <strain evidence="12">finn</strain>
    </source>
</reference>
<keyword evidence="4" id="KW-0808">Transferase</keyword>
<proteinExistence type="predicted"/>
<dbReference type="STRING" id="1754191.A0A1Y1V317"/>
<evidence type="ECO:0000256" key="7">
    <source>
        <dbReference type="ARBA" id="ARBA00032166"/>
    </source>
</evidence>
<comment type="caution">
    <text evidence="11">The sequence shown here is derived from an EMBL/GenBank/DDBJ whole genome shotgun (WGS) entry which is preliminary data.</text>
</comment>